<reference evidence="5" key="1">
    <citation type="journal article" date="2017" name="Genome Biol.">
        <title>Comparative genomics reveals high biological diversity and specific adaptations in the industrially and medically important fungal genus Aspergillus.</title>
        <authorList>
            <person name="de Vries R.P."/>
            <person name="Riley R."/>
            <person name="Wiebenga A."/>
            <person name="Aguilar-Osorio G."/>
            <person name="Amillis S."/>
            <person name="Uchima C.A."/>
            <person name="Anderluh G."/>
            <person name="Asadollahi M."/>
            <person name="Askin M."/>
            <person name="Barry K."/>
            <person name="Battaglia E."/>
            <person name="Bayram O."/>
            <person name="Benocci T."/>
            <person name="Braus-Stromeyer S.A."/>
            <person name="Caldana C."/>
            <person name="Canovas D."/>
            <person name="Cerqueira G.C."/>
            <person name="Chen F."/>
            <person name="Chen W."/>
            <person name="Choi C."/>
            <person name="Clum A."/>
            <person name="Dos Santos R.A."/>
            <person name="Damasio A.R."/>
            <person name="Diallinas G."/>
            <person name="Emri T."/>
            <person name="Fekete E."/>
            <person name="Flipphi M."/>
            <person name="Freyberg S."/>
            <person name="Gallo A."/>
            <person name="Gournas C."/>
            <person name="Habgood R."/>
            <person name="Hainaut M."/>
            <person name="Harispe M.L."/>
            <person name="Henrissat B."/>
            <person name="Hilden K.S."/>
            <person name="Hope R."/>
            <person name="Hossain A."/>
            <person name="Karabika E."/>
            <person name="Karaffa L."/>
            <person name="Karanyi Z."/>
            <person name="Krasevec N."/>
            <person name="Kuo A."/>
            <person name="Kusch H."/>
            <person name="LaButti K."/>
            <person name="Lagendijk E.L."/>
            <person name="Lapidus A."/>
            <person name="Levasseur A."/>
            <person name="Lindquist E."/>
            <person name="Lipzen A."/>
            <person name="Logrieco A.F."/>
            <person name="MacCabe A."/>
            <person name="Maekelae M.R."/>
            <person name="Malavazi I."/>
            <person name="Melin P."/>
            <person name="Meyer V."/>
            <person name="Mielnichuk N."/>
            <person name="Miskei M."/>
            <person name="Molnar A.P."/>
            <person name="Mule G."/>
            <person name="Ngan C.Y."/>
            <person name="Orejas M."/>
            <person name="Orosz E."/>
            <person name="Ouedraogo J.P."/>
            <person name="Overkamp K.M."/>
            <person name="Park H.-S."/>
            <person name="Perrone G."/>
            <person name="Piumi F."/>
            <person name="Punt P.J."/>
            <person name="Ram A.F."/>
            <person name="Ramon A."/>
            <person name="Rauscher S."/>
            <person name="Record E."/>
            <person name="Riano-Pachon D.M."/>
            <person name="Robert V."/>
            <person name="Roehrig J."/>
            <person name="Ruller R."/>
            <person name="Salamov A."/>
            <person name="Salih N.S."/>
            <person name="Samson R.A."/>
            <person name="Sandor E."/>
            <person name="Sanguinetti M."/>
            <person name="Schuetze T."/>
            <person name="Sepcic K."/>
            <person name="Shelest E."/>
            <person name="Sherlock G."/>
            <person name="Sophianopoulou V."/>
            <person name="Squina F.M."/>
            <person name="Sun H."/>
            <person name="Susca A."/>
            <person name="Todd R.B."/>
            <person name="Tsang A."/>
            <person name="Unkles S.E."/>
            <person name="van de Wiele N."/>
            <person name="van Rossen-Uffink D."/>
            <person name="Oliveira J.V."/>
            <person name="Vesth T.C."/>
            <person name="Visser J."/>
            <person name="Yu J.-H."/>
            <person name="Zhou M."/>
            <person name="Andersen M.R."/>
            <person name="Archer D.B."/>
            <person name="Baker S.E."/>
            <person name="Benoit I."/>
            <person name="Brakhage A.A."/>
            <person name="Braus G.H."/>
            <person name="Fischer R."/>
            <person name="Frisvad J.C."/>
            <person name="Goldman G.H."/>
            <person name="Houbraken J."/>
            <person name="Oakley B."/>
            <person name="Pocsi I."/>
            <person name="Scazzocchio C."/>
            <person name="Seiboth B."/>
            <person name="vanKuyk P.A."/>
            <person name="Wortman J."/>
            <person name="Dyer P.S."/>
            <person name="Grigoriev I.V."/>
        </authorList>
    </citation>
    <scope>NUCLEOTIDE SEQUENCE [LARGE SCALE GENOMIC DNA]</scope>
    <source>
        <strain evidence="5">CBS 583.65</strain>
    </source>
</reference>
<dbReference type="GeneID" id="63733088"/>
<dbReference type="EMBL" id="KV878130">
    <property type="protein sequence ID" value="OJJ03182.1"/>
    <property type="molecule type" value="Genomic_DNA"/>
</dbReference>
<dbReference type="Pfam" id="PF13450">
    <property type="entry name" value="NAD_binding_8"/>
    <property type="match status" value="1"/>
</dbReference>
<dbReference type="InterPro" id="IPR036188">
    <property type="entry name" value="FAD/NAD-bd_sf"/>
</dbReference>
<accession>A0A1L9PNX8</accession>
<evidence type="ECO:0000256" key="2">
    <source>
        <dbReference type="ARBA" id="ARBA00023002"/>
    </source>
</evidence>
<dbReference type="GO" id="GO:0004497">
    <property type="term" value="F:monooxygenase activity"/>
    <property type="evidence" value="ECO:0007669"/>
    <property type="project" value="UniProtKB-KW"/>
</dbReference>
<dbReference type="PANTHER" id="PTHR13789:SF317">
    <property type="entry name" value="FAD-BINDING DOMAIN-CONTAINING PROTEIN-RELATED"/>
    <property type="match status" value="1"/>
</dbReference>
<dbReference type="AlphaFoldDB" id="A0A1L9PNX8"/>
<keyword evidence="5" id="KW-1185">Reference proteome</keyword>
<dbReference type="InterPro" id="IPR050493">
    <property type="entry name" value="FAD-dep_Monooxygenase_BioMet"/>
</dbReference>
<evidence type="ECO:0000256" key="1">
    <source>
        <dbReference type="ARBA" id="ARBA00007992"/>
    </source>
</evidence>
<keyword evidence="2" id="KW-0560">Oxidoreductase</keyword>
<proteinExistence type="inferred from homology"/>
<evidence type="ECO:0000313" key="5">
    <source>
        <dbReference type="Proteomes" id="UP000184073"/>
    </source>
</evidence>
<keyword evidence="3" id="KW-0503">Monooxygenase</keyword>
<dbReference type="VEuPathDB" id="FungiDB:ASPVEDRAFT_84635"/>
<dbReference type="RefSeq" id="XP_040668944.1">
    <property type="nucleotide sequence ID" value="XM_040817577.1"/>
</dbReference>
<dbReference type="Gene3D" id="3.50.50.60">
    <property type="entry name" value="FAD/NAD(P)-binding domain"/>
    <property type="match status" value="1"/>
</dbReference>
<evidence type="ECO:0000313" key="4">
    <source>
        <dbReference type="EMBL" id="OJJ03182.1"/>
    </source>
</evidence>
<dbReference type="Proteomes" id="UP000184073">
    <property type="component" value="Unassembled WGS sequence"/>
</dbReference>
<name>A0A1L9PNX8_ASPVE</name>
<gene>
    <name evidence="4" type="ORF">ASPVEDRAFT_84635</name>
</gene>
<organism evidence="4 5">
    <name type="scientific">Aspergillus versicolor CBS 583.65</name>
    <dbReference type="NCBI Taxonomy" id="1036611"/>
    <lineage>
        <taxon>Eukaryota</taxon>
        <taxon>Fungi</taxon>
        <taxon>Dikarya</taxon>
        <taxon>Ascomycota</taxon>
        <taxon>Pezizomycotina</taxon>
        <taxon>Eurotiomycetes</taxon>
        <taxon>Eurotiomycetidae</taxon>
        <taxon>Eurotiales</taxon>
        <taxon>Aspergillaceae</taxon>
        <taxon>Aspergillus</taxon>
        <taxon>Aspergillus subgen. Nidulantes</taxon>
    </lineage>
</organism>
<dbReference type="STRING" id="1036611.A0A1L9PNX8"/>
<comment type="similarity">
    <text evidence="1">Belongs to the paxM FAD-dependent monooxygenase family.</text>
</comment>
<dbReference type="SUPFAM" id="SSF51905">
    <property type="entry name" value="FAD/NAD(P)-binding domain"/>
    <property type="match status" value="1"/>
</dbReference>
<protein>
    <recommendedName>
        <fullName evidence="6">FAD dependent oxidoreductase domain-containing protein</fullName>
    </recommendedName>
</protein>
<evidence type="ECO:0000256" key="3">
    <source>
        <dbReference type="ARBA" id="ARBA00023033"/>
    </source>
</evidence>
<dbReference type="PANTHER" id="PTHR13789">
    <property type="entry name" value="MONOOXYGENASE"/>
    <property type="match status" value="1"/>
</dbReference>
<sequence length="71" mass="7416">MTTTPFEVLIVGGGIGGLTTALALHKQGHDSQIFEQSHLAIETGAALHLAPNANLHGVEYVKKDGGPDIAW</sequence>
<evidence type="ECO:0008006" key="6">
    <source>
        <dbReference type="Google" id="ProtNLM"/>
    </source>
</evidence>